<dbReference type="AlphaFoldDB" id="A0ABD4Z570"/>
<evidence type="ECO:0000313" key="6">
    <source>
        <dbReference type="EMBL" id="MDK6028462.1"/>
    </source>
</evidence>
<dbReference type="Pfam" id="PF01325">
    <property type="entry name" value="Fe_dep_repress"/>
    <property type="match status" value="1"/>
</dbReference>
<feature type="domain" description="HTH dtxR-type" evidence="5">
    <location>
        <begin position="1"/>
        <end position="65"/>
    </location>
</feature>
<sequence length="226" mass="25954">MNKELRTLEDYLKAIYRLEEVLGHAKTSDIAKELGVTAATVSKTLRKLESNGYVIWLPYEGVRLSDRGRKIAVDIVKKHRIAESFLYHYLGFDLVKAHEYAHMLEHMPSEFFERLWLFMKKPSVCPHGNLIPGLPKYNENEIKEIENDKPLANFDKDAKVKITRILCSFQYDLMKTLINANISRGTIVTIEKKDSLGIVVKSPNNISVKLPYYQANLIRGLEITST</sequence>
<keyword evidence="3" id="KW-0238">DNA-binding</keyword>
<protein>
    <submittedName>
        <fullName evidence="6">Metal-dependent transcriptional regulator</fullName>
    </submittedName>
</protein>
<name>A0ABD4Z570_9CREN</name>
<proteinExistence type="inferred from homology"/>
<keyword evidence="7" id="KW-1185">Reference proteome</keyword>
<dbReference type="PANTHER" id="PTHR33238:SF7">
    <property type="entry name" value="IRON-DEPENDENT TRANSCRIPTIONAL REGULATOR"/>
    <property type="match status" value="1"/>
</dbReference>
<accession>A0ABD4Z570</accession>
<evidence type="ECO:0000313" key="7">
    <source>
        <dbReference type="Proteomes" id="UP001529235"/>
    </source>
</evidence>
<dbReference type="InterPro" id="IPR050536">
    <property type="entry name" value="DtxR_MntR_Metal-Reg"/>
</dbReference>
<dbReference type="InterPro" id="IPR022689">
    <property type="entry name" value="Iron_dep_repressor"/>
</dbReference>
<evidence type="ECO:0000256" key="2">
    <source>
        <dbReference type="ARBA" id="ARBA00023015"/>
    </source>
</evidence>
<dbReference type="GO" id="GO:0003677">
    <property type="term" value="F:DNA binding"/>
    <property type="evidence" value="ECO:0007669"/>
    <property type="project" value="UniProtKB-KW"/>
</dbReference>
<dbReference type="PROSITE" id="PS50944">
    <property type="entry name" value="HTH_DTXR"/>
    <property type="match status" value="1"/>
</dbReference>
<dbReference type="Gene3D" id="1.10.60.10">
    <property type="entry name" value="Iron dependent repressor, metal binding and dimerisation domain"/>
    <property type="match status" value="1"/>
</dbReference>
<dbReference type="SMART" id="SM00529">
    <property type="entry name" value="HTH_DTXR"/>
    <property type="match status" value="1"/>
</dbReference>
<dbReference type="InterPro" id="IPR036421">
    <property type="entry name" value="Fe_dep_repressor_sf"/>
</dbReference>
<dbReference type="InterPro" id="IPR036388">
    <property type="entry name" value="WH-like_DNA-bd_sf"/>
</dbReference>
<evidence type="ECO:0000259" key="5">
    <source>
        <dbReference type="PROSITE" id="PS50944"/>
    </source>
</evidence>
<dbReference type="PANTHER" id="PTHR33238">
    <property type="entry name" value="IRON (METAL) DEPENDENT REPRESSOR, DTXR FAMILY"/>
    <property type="match status" value="1"/>
</dbReference>
<gene>
    <name evidence="6" type="ORF">QPL79_03715</name>
</gene>
<dbReference type="RefSeq" id="WP_285273447.1">
    <property type="nucleotide sequence ID" value="NZ_JASNVW010000002.1"/>
</dbReference>
<evidence type="ECO:0000256" key="1">
    <source>
        <dbReference type="ARBA" id="ARBA00007871"/>
    </source>
</evidence>
<dbReference type="InterPro" id="IPR001367">
    <property type="entry name" value="Fe_dep_repressor"/>
</dbReference>
<keyword evidence="4" id="KW-0804">Transcription</keyword>
<dbReference type="InterPro" id="IPR036390">
    <property type="entry name" value="WH_DNA-bd_sf"/>
</dbReference>
<comment type="caution">
    <text evidence="6">The sequence shown here is derived from an EMBL/GenBank/DDBJ whole genome shotgun (WGS) entry which is preliminary data.</text>
</comment>
<dbReference type="Pfam" id="PF02742">
    <property type="entry name" value="Fe_dep_repr_C"/>
    <property type="match status" value="1"/>
</dbReference>
<evidence type="ECO:0000256" key="3">
    <source>
        <dbReference type="ARBA" id="ARBA00023125"/>
    </source>
</evidence>
<evidence type="ECO:0000256" key="4">
    <source>
        <dbReference type="ARBA" id="ARBA00023163"/>
    </source>
</evidence>
<reference evidence="6 7" key="1">
    <citation type="submission" date="2023-05" db="EMBL/GenBank/DDBJ databases">
        <title>A new hyperthermophilic archaea 'Ignisphaera cupida' sp. nov. and description of the family 'Ignisphaeraceae' fam. nov.</title>
        <authorList>
            <person name="Podosokorskaya O.A."/>
            <person name="Elcheninov A.G."/>
            <person name="Klukina A."/>
            <person name="Merkel A.Y."/>
        </authorList>
    </citation>
    <scope>NUCLEOTIDE SEQUENCE [LARGE SCALE GENOMIC DNA]</scope>
    <source>
        <strain evidence="6 7">4213-co</strain>
    </source>
</reference>
<dbReference type="SUPFAM" id="SSF46785">
    <property type="entry name" value="Winged helix' DNA-binding domain"/>
    <property type="match status" value="1"/>
</dbReference>
<keyword evidence="2" id="KW-0805">Transcription regulation</keyword>
<comment type="similarity">
    <text evidence="1">Belongs to the DtxR/MntR family.</text>
</comment>
<dbReference type="InterPro" id="IPR022687">
    <property type="entry name" value="HTH_DTXR"/>
</dbReference>
<dbReference type="EMBL" id="JASNVW010000002">
    <property type="protein sequence ID" value="MDK6028462.1"/>
    <property type="molecule type" value="Genomic_DNA"/>
</dbReference>
<dbReference type="Proteomes" id="UP001529235">
    <property type="component" value="Unassembled WGS sequence"/>
</dbReference>
<dbReference type="Gene3D" id="1.10.10.10">
    <property type="entry name" value="Winged helix-like DNA-binding domain superfamily/Winged helix DNA-binding domain"/>
    <property type="match status" value="1"/>
</dbReference>
<organism evidence="6 7">
    <name type="scientific">Ignisphaera cupida</name>
    <dbReference type="NCBI Taxonomy" id="3050454"/>
    <lineage>
        <taxon>Archaea</taxon>
        <taxon>Thermoproteota</taxon>
        <taxon>Thermoprotei</taxon>
        <taxon>Desulfurococcales</taxon>
        <taxon>Desulfurococcaceae</taxon>
        <taxon>Ignisphaera</taxon>
    </lineage>
</organism>
<dbReference type="SUPFAM" id="SSF47979">
    <property type="entry name" value="Iron-dependent repressor protein, dimerization domain"/>
    <property type="match status" value="1"/>
</dbReference>